<dbReference type="Gene3D" id="1.10.10.60">
    <property type="entry name" value="Homeodomain-like"/>
    <property type="match status" value="1"/>
</dbReference>
<gene>
    <name evidence="2" type="ORF">SOH20_30365</name>
</gene>
<dbReference type="RefSeq" id="WP_320483937.1">
    <property type="nucleotide sequence ID" value="NZ_JAXCMD010000019.1"/>
</dbReference>
<dbReference type="Proteomes" id="UP001274571">
    <property type="component" value="Unassembled WGS sequence"/>
</dbReference>
<organism evidence="2 3">
    <name type="scientific">Bacillus thuringiensis</name>
    <dbReference type="NCBI Taxonomy" id="1428"/>
    <lineage>
        <taxon>Bacteria</taxon>
        <taxon>Bacillati</taxon>
        <taxon>Bacillota</taxon>
        <taxon>Bacilli</taxon>
        <taxon>Bacillales</taxon>
        <taxon>Bacillaceae</taxon>
        <taxon>Bacillus</taxon>
        <taxon>Bacillus cereus group</taxon>
    </lineage>
</organism>
<dbReference type="Pfam" id="PF13551">
    <property type="entry name" value="HTH_29"/>
    <property type="match status" value="1"/>
</dbReference>
<protein>
    <submittedName>
        <fullName evidence="2">Helix-turn-helix domain-containing protein</fullName>
    </submittedName>
</protein>
<dbReference type="InterPro" id="IPR009057">
    <property type="entry name" value="Homeodomain-like_sf"/>
</dbReference>
<dbReference type="SUPFAM" id="SSF46689">
    <property type="entry name" value="Homeodomain-like"/>
    <property type="match status" value="1"/>
</dbReference>
<name>A0AAW9GIJ2_BACTU</name>
<evidence type="ECO:0000313" key="3">
    <source>
        <dbReference type="Proteomes" id="UP001274571"/>
    </source>
</evidence>
<sequence>MINLQKKQEIILLHVRENYSRRKIAKQLGVDRATVRKYIDEYEEKREKLLQDNKKVDTGELIQSIVEKPKYKIGTRKKRKLTDEMIQKIQEHLKENLKKKQQGLGKQIKTAVDIHASLESEGYDISYGGSVAKFLKPSYNLEKRSEENHKCDILKGNSSKRILF</sequence>
<accession>A0AAW9GIJ2</accession>
<reference evidence="2" key="1">
    <citation type="submission" date="2023-11" db="EMBL/GenBank/DDBJ databases">
        <title>Genome Sequence of Bacillus thuringiensis stain BLB 30AF.</title>
        <authorList>
            <person name="Farhat A."/>
        </authorList>
    </citation>
    <scope>NUCLEOTIDE SEQUENCE</scope>
    <source>
        <strain evidence="2">BLB30AF</strain>
    </source>
</reference>
<dbReference type="AlphaFoldDB" id="A0AAW9GIJ2"/>
<comment type="caution">
    <text evidence="2">The sequence shown here is derived from an EMBL/GenBank/DDBJ whole genome shotgun (WGS) entry which is preliminary data.</text>
</comment>
<keyword evidence="1" id="KW-0175">Coiled coil</keyword>
<proteinExistence type="predicted"/>
<feature type="coiled-coil region" evidence="1">
    <location>
        <begin position="32"/>
        <end position="59"/>
    </location>
</feature>
<evidence type="ECO:0000256" key="1">
    <source>
        <dbReference type="SAM" id="Coils"/>
    </source>
</evidence>
<dbReference type="EMBL" id="JAXCMD010000019">
    <property type="protein sequence ID" value="MDY0855109.1"/>
    <property type="molecule type" value="Genomic_DNA"/>
</dbReference>
<evidence type="ECO:0000313" key="2">
    <source>
        <dbReference type="EMBL" id="MDY0855109.1"/>
    </source>
</evidence>